<gene>
    <name evidence="4" type="ORF">ENI32_06890</name>
    <name evidence="5" type="ORF">SBU_000758</name>
</gene>
<organism evidence="5 6">
    <name type="scientific">Candidatus Syntropharchaeum butanivorans</name>
    <dbReference type="NCBI Taxonomy" id="1839936"/>
    <lineage>
        <taxon>Archaea</taxon>
        <taxon>Methanobacteriati</taxon>
        <taxon>Methanobacteriota</taxon>
        <taxon>Stenosarchaea group</taxon>
        <taxon>Methanomicrobia</taxon>
        <taxon>Methanosarcinales</taxon>
        <taxon>ANME-2 cluster</taxon>
        <taxon>Candidatus Syntropharchaeum</taxon>
    </lineage>
</organism>
<dbReference type="PANTHER" id="PTHR43637">
    <property type="entry name" value="UPF0273 PROTEIN TM_0370"/>
    <property type="match status" value="1"/>
</dbReference>
<keyword evidence="6" id="KW-1185">Reference proteome</keyword>
<dbReference type="AlphaFoldDB" id="A0A1F2P6E0"/>
<protein>
    <submittedName>
        <fullName evidence="5">Circadian clock protein KaiC</fullName>
    </submittedName>
    <submittedName>
        <fullName evidence="4">KaiC domain-containing protein</fullName>
    </submittedName>
</protein>
<dbReference type="Pfam" id="PF06745">
    <property type="entry name" value="ATPase"/>
    <property type="match status" value="1"/>
</dbReference>
<proteinExistence type="predicted"/>
<comment type="caution">
    <text evidence="5">The sequence shown here is derived from an EMBL/GenBank/DDBJ whole genome shotgun (WGS) entry which is preliminary data.</text>
</comment>
<name>A0A1F2P6E0_9EURY</name>
<dbReference type="SUPFAM" id="SSF52540">
    <property type="entry name" value="P-loop containing nucleoside triphosphate hydrolases"/>
    <property type="match status" value="1"/>
</dbReference>
<feature type="domain" description="KaiC" evidence="3">
    <location>
        <begin position="2"/>
        <end position="231"/>
    </location>
</feature>
<dbReference type="Proteomes" id="UP000185779">
    <property type="component" value="Unassembled WGS sequence"/>
</dbReference>
<dbReference type="InterPro" id="IPR027417">
    <property type="entry name" value="P-loop_NTPase"/>
</dbReference>
<dbReference type="PANTHER" id="PTHR43637:SF1">
    <property type="entry name" value="UPF0273 PROTEIN TM_0370"/>
    <property type="match status" value="1"/>
</dbReference>
<reference evidence="5 6" key="1">
    <citation type="submission" date="2016-05" db="EMBL/GenBank/DDBJ databases">
        <title>Microbial consortia oxidize butane by reversing methanogenesis.</title>
        <authorList>
            <person name="Laso-Perez R."/>
            <person name="Richter M."/>
            <person name="Wegener G."/>
            <person name="Musat F."/>
        </authorList>
    </citation>
    <scope>NUCLEOTIDE SEQUENCE [LARGE SCALE GENOMIC DNA]</scope>
    <source>
        <strain evidence="5">BOX1</strain>
    </source>
</reference>
<dbReference type="Gene3D" id="3.40.50.300">
    <property type="entry name" value="P-loop containing nucleotide triphosphate hydrolases"/>
    <property type="match status" value="1"/>
</dbReference>
<evidence type="ECO:0000256" key="2">
    <source>
        <dbReference type="ARBA" id="ARBA00022840"/>
    </source>
</evidence>
<keyword evidence="2" id="KW-0067">ATP-binding</keyword>
<dbReference type="InterPro" id="IPR010624">
    <property type="entry name" value="KaiC_dom"/>
</dbReference>
<accession>A0A1F2P6E0</accession>
<dbReference type="EMBL" id="DRIE01000111">
    <property type="protein sequence ID" value="HEC57584.1"/>
    <property type="molecule type" value="Genomic_DNA"/>
</dbReference>
<sequence length="231" mass="26095">MERLSAGVTGIDRMLNGGFPRGYLILLIGEYGTGKTIFSLQYLWKGLELGEPGVYITLDQDEEEIIATAGDFGWELEPYINEEMLAVIRLNPADIKVSIERVESELPDLIRRFKTKRLVFDSITLFETLFSDEAERRERIYTLAGLFKGSGLTTVMTSEGLGGMSLQSRYGFAEYLADGVISLRYIRQCEMREVSLALEIVKMRRTAHSRKIMPYSITDKGIVVHTGAELF</sequence>
<dbReference type="EMBL" id="LYOR01000003">
    <property type="protein sequence ID" value="OFV66216.1"/>
    <property type="molecule type" value="Genomic_DNA"/>
</dbReference>
<dbReference type="InterPro" id="IPR022420">
    <property type="entry name" value="Circ_KaiC_arc"/>
</dbReference>
<dbReference type="GO" id="GO:0005524">
    <property type="term" value="F:ATP binding"/>
    <property type="evidence" value="ECO:0007669"/>
    <property type="project" value="UniProtKB-KW"/>
</dbReference>
<dbReference type="InterPro" id="IPR014774">
    <property type="entry name" value="KaiC-like_dom"/>
</dbReference>
<keyword evidence="1" id="KW-0547">Nucleotide-binding</keyword>
<dbReference type="PROSITE" id="PS51146">
    <property type="entry name" value="KAIC"/>
    <property type="match status" value="1"/>
</dbReference>
<evidence type="ECO:0000259" key="3">
    <source>
        <dbReference type="PROSITE" id="PS51146"/>
    </source>
</evidence>
<evidence type="ECO:0000313" key="6">
    <source>
        <dbReference type="Proteomes" id="UP000185779"/>
    </source>
</evidence>
<reference evidence="4" key="2">
    <citation type="journal article" date="2020" name="mSystems">
        <title>Genome- and Community-Level Interaction Insights into Carbon Utilization and Element Cycling Functions of Hydrothermarchaeota in Hydrothermal Sediment.</title>
        <authorList>
            <person name="Zhou Z."/>
            <person name="Liu Y."/>
            <person name="Xu W."/>
            <person name="Pan J."/>
            <person name="Luo Z.H."/>
            <person name="Li M."/>
        </authorList>
    </citation>
    <scope>NUCLEOTIDE SEQUENCE [LARGE SCALE GENOMIC DNA]</scope>
    <source>
        <strain evidence="4">HyVt-386</strain>
    </source>
</reference>
<evidence type="ECO:0000313" key="4">
    <source>
        <dbReference type="EMBL" id="HEC57584.1"/>
    </source>
</evidence>
<evidence type="ECO:0000256" key="1">
    <source>
        <dbReference type="ARBA" id="ARBA00022741"/>
    </source>
</evidence>
<evidence type="ECO:0000313" key="5">
    <source>
        <dbReference type="EMBL" id="OFV66216.1"/>
    </source>
</evidence>
<dbReference type="NCBIfam" id="TIGR03880">
    <property type="entry name" value="KaiC_arch_3"/>
    <property type="match status" value="1"/>
</dbReference>
<dbReference type="Proteomes" id="UP000885936">
    <property type="component" value="Unassembled WGS sequence"/>
</dbReference>
<dbReference type="STRING" id="1839936.SBU_000758"/>